<reference evidence="1" key="1">
    <citation type="journal article" date="2014" name="Int. J. Syst. Evol. Microbiol.">
        <title>Complete genome sequence of Corynebacterium casei LMG S-19264T (=DSM 44701T), isolated from a smear-ripened cheese.</title>
        <authorList>
            <consortium name="US DOE Joint Genome Institute (JGI-PGF)"/>
            <person name="Walter F."/>
            <person name="Albersmeier A."/>
            <person name="Kalinowski J."/>
            <person name="Ruckert C."/>
        </authorList>
    </citation>
    <scope>NUCLEOTIDE SEQUENCE</scope>
    <source>
        <strain evidence="1">CGMCC 1.15371</strain>
    </source>
</reference>
<proteinExistence type="predicted"/>
<evidence type="ECO:0000313" key="2">
    <source>
        <dbReference type="Proteomes" id="UP000628775"/>
    </source>
</evidence>
<name>A0A8J2YP31_9BACL</name>
<keyword evidence="2" id="KW-1185">Reference proteome</keyword>
<dbReference type="Proteomes" id="UP000628775">
    <property type="component" value="Unassembled WGS sequence"/>
</dbReference>
<sequence length="64" mass="7269">MSQRLCVYDIGDAFILLSEFITSLTLIKEESISVTLISLLKAFWQLVSSKVRKNHQYSVKAYAA</sequence>
<evidence type="ECO:0000313" key="1">
    <source>
        <dbReference type="EMBL" id="GGE56818.1"/>
    </source>
</evidence>
<reference evidence="1" key="2">
    <citation type="submission" date="2020-09" db="EMBL/GenBank/DDBJ databases">
        <authorList>
            <person name="Sun Q."/>
            <person name="Zhou Y."/>
        </authorList>
    </citation>
    <scope>NUCLEOTIDE SEQUENCE</scope>
    <source>
        <strain evidence="1">CGMCC 1.15371</strain>
    </source>
</reference>
<organism evidence="1 2">
    <name type="scientific">Pullulanibacillus camelliae</name>
    <dbReference type="NCBI Taxonomy" id="1707096"/>
    <lineage>
        <taxon>Bacteria</taxon>
        <taxon>Bacillati</taxon>
        <taxon>Bacillota</taxon>
        <taxon>Bacilli</taxon>
        <taxon>Bacillales</taxon>
        <taxon>Sporolactobacillaceae</taxon>
        <taxon>Pullulanibacillus</taxon>
    </lineage>
</organism>
<gene>
    <name evidence="1" type="ORF">GCM10011391_39650</name>
</gene>
<accession>A0A8J2YP31</accession>
<dbReference type="EMBL" id="BMIR01000038">
    <property type="protein sequence ID" value="GGE56818.1"/>
    <property type="molecule type" value="Genomic_DNA"/>
</dbReference>
<comment type="caution">
    <text evidence="1">The sequence shown here is derived from an EMBL/GenBank/DDBJ whole genome shotgun (WGS) entry which is preliminary data.</text>
</comment>
<dbReference type="AlphaFoldDB" id="A0A8J2YP31"/>
<protein>
    <submittedName>
        <fullName evidence="1">Uncharacterized protein</fullName>
    </submittedName>
</protein>